<protein>
    <submittedName>
        <fullName evidence="2">Portal protein</fullName>
    </submittedName>
</protein>
<dbReference type="RefSeq" id="WP_200670540.1">
    <property type="nucleotide sequence ID" value="NZ_JACWCW010000009.1"/>
</dbReference>
<dbReference type="Proteomes" id="UP001404845">
    <property type="component" value="Unassembled WGS sequence"/>
</dbReference>
<feature type="region of interest" description="Disordered" evidence="1">
    <location>
        <begin position="1"/>
        <end position="28"/>
    </location>
</feature>
<evidence type="ECO:0000313" key="3">
    <source>
        <dbReference type="Proteomes" id="UP001404845"/>
    </source>
</evidence>
<gene>
    <name evidence="2" type="ORF">PUR21_28150</name>
</gene>
<feature type="compositionally biased region" description="Basic and acidic residues" evidence="1">
    <location>
        <begin position="164"/>
        <end position="176"/>
    </location>
</feature>
<dbReference type="InterPro" id="IPR032427">
    <property type="entry name" value="P22_portal"/>
</dbReference>
<evidence type="ECO:0000313" key="2">
    <source>
        <dbReference type="EMBL" id="MEN3231456.1"/>
    </source>
</evidence>
<keyword evidence="3" id="KW-1185">Reference proteome</keyword>
<name>A0ABU9ZJX5_9HYPH</name>
<sequence>MGRFTDSLLGRLRKPTKPAPDAKGSDLAKVHATAMKRWARADEADRENRERAYEDLEFLEPGGQWETQIRQLRESAGRPCLEFDRLGTTVAQITGDIRQMRPAIKVVAIDDRGDKDTAEVIAGIIRYVENRSDAAAIYFAAADQQVPSGVGHWKVITEYGDDRHADRRDAAERASGDRGTGAGRRERKGAPVQARYCQHGGQPLSQWGYGGGCGRLAGRLDPAERGWRWQLHRCLHGFGIRWNNLAPA</sequence>
<proteinExistence type="predicted"/>
<reference evidence="2 3" key="1">
    <citation type="journal article" date="2023" name="PLoS ONE">
        <title>Complete genome assembly of Hawai'i environmental nontuberculous mycobacteria reveals unexpected co-isolation with methylobacteria.</title>
        <authorList>
            <person name="Hendrix J."/>
            <person name="Epperson L.E."/>
            <person name="Tong E.I."/>
            <person name="Chan Y.L."/>
            <person name="Hasan N.A."/>
            <person name="Dawrs S.N."/>
            <person name="Norton G.J."/>
            <person name="Virdi R."/>
            <person name="Crooks J.L."/>
            <person name="Chan E.D."/>
            <person name="Honda J.R."/>
            <person name="Strong M."/>
        </authorList>
    </citation>
    <scope>NUCLEOTIDE SEQUENCE [LARGE SCALE GENOMIC DNA]</scope>
    <source>
        <strain evidence="2 3">NJH_HI01</strain>
    </source>
</reference>
<dbReference type="EMBL" id="JAQYXL010000001">
    <property type="protein sequence ID" value="MEN3231456.1"/>
    <property type="molecule type" value="Genomic_DNA"/>
</dbReference>
<accession>A0ABU9ZJX5</accession>
<feature type="region of interest" description="Disordered" evidence="1">
    <location>
        <begin position="164"/>
        <end position="192"/>
    </location>
</feature>
<dbReference type="Pfam" id="PF16510">
    <property type="entry name" value="P22_portal"/>
    <property type="match status" value="1"/>
</dbReference>
<comment type="caution">
    <text evidence="2">The sequence shown here is derived from an EMBL/GenBank/DDBJ whole genome shotgun (WGS) entry which is preliminary data.</text>
</comment>
<organism evidence="2 3">
    <name type="scientific">Methylorubrum rhodesianum</name>
    <dbReference type="NCBI Taxonomy" id="29427"/>
    <lineage>
        <taxon>Bacteria</taxon>
        <taxon>Pseudomonadati</taxon>
        <taxon>Pseudomonadota</taxon>
        <taxon>Alphaproteobacteria</taxon>
        <taxon>Hyphomicrobiales</taxon>
        <taxon>Methylobacteriaceae</taxon>
        <taxon>Methylorubrum</taxon>
    </lineage>
</organism>
<evidence type="ECO:0000256" key="1">
    <source>
        <dbReference type="SAM" id="MobiDB-lite"/>
    </source>
</evidence>